<comment type="caution">
    <text evidence="1">The sequence shown here is derived from an EMBL/GenBank/DDBJ whole genome shotgun (WGS) entry which is preliminary data.</text>
</comment>
<organism evidence="1 2">
    <name type="scientific">Metabacillus sediminilitoris</name>
    <dbReference type="NCBI Taxonomy" id="2567941"/>
    <lineage>
        <taxon>Bacteria</taxon>
        <taxon>Bacillati</taxon>
        <taxon>Bacillota</taxon>
        <taxon>Bacilli</taxon>
        <taxon>Bacillales</taxon>
        <taxon>Bacillaceae</taxon>
        <taxon>Metabacillus</taxon>
    </lineage>
</organism>
<name>A0A4S4C4U0_9BACI</name>
<dbReference type="RefSeq" id="WP_136351070.1">
    <property type="nucleotide sequence ID" value="NZ_CP046266.1"/>
</dbReference>
<dbReference type="Proteomes" id="UP000310334">
    <property type="component" value="Unassembled WGS sequence"/>
</dbReference>
<evidence type="ECO:0000313" key="2">
    <source>
        <dbReference type="Proteomes" id="UP000310334"/>
    </source>
</evidence>
<reference evidence="1 2" key="1">
    <citation type="submission" date="2019-04" db="EMBL/GenBank/DDBJ databases">
        <title>Bacillus sediminilitoris sp. nov., isolated from a tidal flat sediment on the East China Sea.</title>
        <authorList>
            <person name="Wei Y."/>
            <person name="Mao H."/>
            <person name="Fang J."/>
        </authorList>
    </citation>
    <scope>NUCLEOTIDE SEQUENCE [LARGE SCALE GENOMIC DNA]</scope>
    <source>
        <strain evidence="1 2">DSL-17</strain>
    </source>
</reference>
<accession>A0A4S4C4U0</accession>
<protein>
    <submittedName>
        <fullName evidence="1">DUF2487 family protein</fullName>
    </submittedName>
</protein>
<dbReference type="AlphaFoldDB" id="A0A4S4C4U0"/>
<sequence>MKWTISDFDIYQQSKEYVDTAVIPLIPVCLDTDFKTTVSKGEYITHVTIELERQLKGRVYLFPSISYLKNSINVIENLIEWKTNIQQEFKHVIFLTSDESLKESNSELLKGNLVWLPTVPFEHMDENLKKKLMQDQVEQILNILLQSWNK</sequence>
<dbReference type="EMBL" id="SSNT01000001">
    <property type="protein sequence ID" value="THF82828.1"/>
    <property type="molecule type" value="Genomic_DNA"/>
</dbReference>
<evidence type="ECO:0000313" key="1">
    <source>
        <dbReference type="EMBL" id="THF82828.1"/>
    </source>
</evidence>
<dbReference type="Pfam" id="PF10673">
    <property type="entry name" value="DUF2487"/>
    <property type="match status" value="1"/>
</dbReference>
<proteinExistence type="predicted"/>
<dbReference type="InterPro" id="IPR019615">
    <property type="entry name" value="DUF2487"/>
</dbReference>
<gene>
    <name evidence="1" type="ORF">E6W99_00235</name>
</gene>
<dbReference type="OrthoDB" id="2678750at2"/>
<keyword evidence="2" id="KW-1185">Reference proteome</keyword>